<keyword evidence="11" id="KW-1185">Reference proteome</keyword>
<protein>
    <submittedName>
        <fullName evidence="10">Methyl-accepting chemotaxis protein</fullName>
    </submittedName>
</protein>
<feature type="transmembrane region" description="Helical" evidence="7">
    <location>
        <begin position="50"/>
        <end position="70"/>
    </location>
</feature>
<keyword evidence="4 6" id="KW-0807">Transducer</keyword>
<proteinExistence type="inferred from homology"/>
<dbReference type="SMART" id="SM00283">
    <property type="entry name" value="MA"/>
    <property type="match status" value="1"/>
</dbReference>
<dbReference type="PROSITE" id="PS50885">
    <property type="entry name" value="HAMP"/>
    <property type="match status" value="1"/>
</dbReference>
<dbReference type="RefSeq" id="WP_208849533.1">
    <property type="nucleotide sequence ID" value="NZ_JAGGDJ010000023.1"/>
</dbReference>
<reference evidence="10 11" key="1">
    <citation type="submission" date="2021-03" db="EMBL/GenBank/DDBJ databases">
        <title>Paenibacillus artemisicola MWE-103 whole genome sequence.</title>
        <authorList>
            <person name="Ham Y.J."/>
        </authorList>
    </citation>
    <scope>NUCLEOTIDE SEQUENCE [LARGE SCALE GENOMIC DNA]</scope>
    <source>
        <strain evidence="10 11">MWE-103</strain>
    </source>
</reference>
<dbReference type="PANTHER" id="PTHR32089:SF112">
    <property type="entry name" value="LYSOZYME-LIKE PROTEIN-RELATED"/>
    <property type="match status" value="1"/>
</dbReference>
<dbReference type="PROSITE" id="PS50111">
    <property type="entry name" value="CHEMOTAXIS_TRANSDUC_2"/>
    <property type="match status" value="1"/>
</dbReference>
<keyword evidence="7" id="KW-1133">Transmembrane helix</keyword>
<organism evidence="10 11">
    <name type="scientific">Paenibacillus artemisiicola</name>
    <dbReference type="NCBI Taxonomy" id="1172618"/>
    <lineage>
        <taxon>Bacteria</taxon>
        <taxon>Bacillati</taxon>
        <taxon>Bacillota</taxon>
        <taxon>Bacilli</taxon>
        <taxon>Bacillales</taxon>
        <taxon>Paenibacillaceae</taxon>
        <taxon>Paenibacillus</taxon>
    </lineage>
</organism>
<dbReference type="PANTHER" id="PTHR32089">
    <property type="entry name" value="METHYL-ACCEPTING CHEMOTAXIS PROTEIN MCPB"/>
    <property type="match status" value="1"/>
</dbReference>
<evidence type="ECO:0000259" key="9">
    <source>
        <dbReference type="PROSITE" id="PS50885"/>
    </source>
</evidence>
<comment type="caution">
    <text evidence="10">The sequence shown here is derived from an EMBL/GenBank/DDBJ whole genome shotgun (WGS) entry which is preliminary data.</text>
</comment>
<accession>A0ABS3WEP3</accession>
<keyword evidence="2" id="KW-1003">Cell membrane</keyword>
<dbReference type="Gene3D" id="1.10.287.950">
    <property type="entry name" value="Methyl-accepting chemotaxis protein"/>
    <property type="match status" value="1"/>
</dbReference>
<evidence type="ECO:0000256" key="7">
    <source>
        <dbReference type="SAM" id="Phobius"/>
    </source>
</evidence>
<evidence type="ECO:0000256" key="2">
    <source>
        <dbReference type="ARBA" id="ARBA00022475"/>
    </source>
</evidence>
<evidence type="ECO:0000256" key="4">
    <source>
        <dbReference type="ARBA" id="ARBA00023224"/>
    </source>
</evidence>
<evidence type="ECO:0000256" key="3">
    <source>
        <dbReference type="ARBA" id="ARBA00023136"/>
    </source>
</evidence>
<name>A0ABS3WEP3_9BACL</name>
<comment type="similarity">
    <text evidence="5">Belongs to the methyl-accepting chemotaxis (MCP) protein family.</text>
</comment>
<gene>
    <name evidence="10" type="ORF">I8J29_21475</name>
</gene>
<dbReference type="InterPro" id="IPR004089">
    <property type="entry name" value="MCPsignal_dom"/>
</dbReference>
<feature type="domain" description="Methyl-accepting transducer" evidence="8">
    <location>
        <begin position="143"/>
        <end position="379"/>
    </location>
</feature>
<evidence type="ECO:0000313" key="11">
    <source>
        <dbReference type="Proteomes" id="UP000670947"/>
    </source>
</evidence>
<keyword evidence="3 7" id="KW-0472">Membrane</keyword>
<evidence type="ECO:0000259" key="8">
    <source>
        <dbReference type="PROSITE" id="PS50111"/>
    </source>
</evidence>
<evidence type="ECO:0000313" key="10">
    <source>
        <dbReference type="EMBL" id="MBO7746790.1"/>
    </source>
</evidence>
<dbReference type="InterPro" id="IPR003660">
    <property type="entry name" value="HAMP_dom"/>
</dbReference>
<keyword evidence="7" id="KW-0812">Transmembrane</keyword>
<evidence type="ECO:0000256" key="5">
    <source>
        <dbReference type="ARBA" id="ARBA00029447"/>
    </source>
</evidence>
<dbReference type="EMBL" id="JAGGDJ010000023">
    <property type="protein sequence ID" value="MBO7746790.1"/>
    <property type="molecule type" value="Genomic_DNA"/>
</dbReference>
<dbReference type="SUPFAM" id="SSF58104">
    <property type="entry name" value="Methyl-accepting chemotaxis protein (MCP) signaling domain"/>
    <property type="match status" value="1"/>
</dbReference>
<evidence type="ECO:0000256" key="6">
    <source>
        <dbReference type="PROSITE-ProRule" id="PRU00284"/>
    </source>
</evidence>
<comment type="subcellular location">
    <subcellularLocation>
        <location evidence="1">Cell membrane</location>
    </subcellularLocation>
</comment>
<dbReference type="Pfam" id="PF00015">
    <property type="entry name" value="MCPsignal"/>
    <property type="match status" value="1"/>
</dbReference>
<feature type="domain" description="HAMP" evidence="9">
    <location>
        <begin position="71"/>
        <end position="124"/>
    </location>
</feature>
<dbReference type="Pfam" id="PF00672">
    <property type="entry name" value="HAMP"/>
    <property type="match status" value="1"/>
</dbReference>
<evidence type="ECO:0000256" key="1">
    <source>
        <dbReference type="ARBA" id="ARBA00004236"/>
    </source>
</evidence>
<sequence length="429" mass="45679">MKYAIHTKLMLAFTAAALLLGLNGQLWYGFAEKLRERPPGEIAFKTEQLQLLGVTIGCFALVLGIGLWTARLVSKPAARIVARVETMAAGDLQGEELAIARRDEWGDTAKAVNHLSRNFRGLIRRAAESSAELTAGADKLNGSAEQTVRAARQIGDATRSISVGSERQVDRAAEAAAACREVNLAFRRIADYAESVSGSAEHAVREAEAGDAVIARNGAQMAAIGDAFGHTADLVRRLGDRAGEIAAFVGTIRAIAETTNLLALNASIEAARAGEHGLGFAVVAGEVKQLAAASKAASDRIAGLIASVQRETLQAIGTMRESRAEVETGMDMMADASRSFRRIVEAVRDVGERGGQVRRVAENAFAQSDRIAAMTGELERIAKTAWASSVDAANFSSEQASATEGLFQAAESLRSMAHEMDELVRRFRL</sequence>
<dbReference type="Proteomes" id="UP000670947">
    <property type="component" value="Unassembled WGS sequence"/>
</dbReference>